<dbReference type="KEGG" id="apol:K9D25_08925"/>
<evidence type="ECO:0000313" key="3">
    <source>
        <dbReference type="Proteomes" id="UP000831684"/>
    </source>
</evidence>
<protein>
    <submittedName>
        <fullName evidence="2">Polysaccharide pyruvyl transferase family protein</fullName>
    </submittedName>
</protein>
<reference evidence="2" key="1">
    <citation type="submission" date="2021-09" db="EMBL/GenBank/DDBJ databases">
        <title>Network and meta-omics reveal the key degrader and cooperation patterns in an efficient 1,4-dioxane-degrading microbial community.</title>
        <authorList>
            <person name="Dai C."/>
        </authorList>
    </citation>
    <scope>NUCLEOTIDE SEQUENCE</scope>
    <source>
        <strain evidence="2">ZM13</strain>
    </source>
</reference>
<proteinExistence type="predicted"/>
<gene>
    <name evidence="2" type="ORF">K9D25_08925</name>
</gene>
<name>A0A9E7A403_9HYPH</name>
<keyword evidence="2" id="KW-0808">Transferase</keyword>
<feature type="domain" description="Polysaccharide pyruvyl transferase" evidence="1">
    <location>
        <begin position="104"/>
        <end position="219"/>
    </location>
</feature>
<dbReference type="AlphaFoldDB" id="A0A9E7A403"/>
<evidence type="ECO:0000259" key="1">
    <source>
        <dbReference type="Pfam" id="PF04230"/>
    </source>
</evidence>
<dbReference type="Pfam" id="PF04230">
    <property type="entry name" value="PS_pyruv_trans"/>
    <property type="match status" value="1"/>
</dbReference>
<dbReference type="GO" id="GO:0016740">
    <property type="term" value="F:transferase activity"/>
    <property type="evidence" value="ECO:0007669"/>
    <property type="project" value="UniProtKB-KW"/>
</dbReference>
<dbReference type="Proteomes" id="UP000831684">
    <property type="component" value="Chromosome"/>
</dbReference>
<dbReference type="InterPro" id="IPR007345">
    <property type="entry name" value="Polysacch_pyruvyl_Trfase"/>
</dbReference>
<evidence type="ECO:0000313" key="2">
    <source>
        <dbReference type="EMBL" id="UOK72805.1"/>
    </source>
</evidence>
<accession>A0A9E7A403</accession>
<organism evidence="2 3">
    <name type="scientific">Ancylobacter polymorphus</name>
    <dbReference type="NCBI Taxonomy" id="223390"/>
    <lineage>
        <taxon>Bacteria</taxon>
        <taxon>Pseudomonadati</taxon>
        <taxon>Pseudomonadota</taxon>
        <taxon>Alphaproteobacteria</taxon>
        <taxon>Hyphomicrobiales</taxon>
        <taxon>Xanthobacteraceae</taxon>
        <taxon>Ancylobacter</taxon>
    </lineage>
</organism>
<sequence length="286" mass="32519">MLDRIRAIPRKLATTSRLWREEDAIVMRWATEGVVAQNWGDKLNPYMAERISGRRVIHRADVYQIPPRPVHYWIGSHLATACSDPNAMVWGAGFISANVPINGRPHEIHAVRGWLSNERLRKEGLPAPDVVGDAALLLPRLYEPKRNLEQRSLGVIPHCYEWEEDFYCRTRDWEDARVINISGGIEDVIEQIVACDRVISSSLHGIICADAYGVPAIWLHASNKPKGDGFKFRDYFSSVGRSDCEPIIVDANTERSELEDRFHSYRVEIDLNALWAACPVQPVNLR</sequence>
<dbReference type="RefSeq" id="WP_244450502.1">
    <property type="nucleotide sequence ID" value="NZ_CP083239.1"/>
</dbReference>
<dbReference type="EMBL" id="CP083239">
    <property type="protein sequence ID" value="UOK72805.1"/>
    <property type="molecule type" value="Genomic_DNA"/>
</dbReference>